<proteinExistence type="predicted"/>
<evidence type="ECO:0000256" key="3">
    <source>
        <dbReference type="ARBA" id="ARBA00023163"/>
    </source>
</evidence>
<dbReference type="InterPro" id="IPR011991">
    <property type="entry name" value="ArsR-like_HTH"/>
</dbReference>
<dbReference type="Proteomes" id="UP001158049">
    <property type="component" value="Unassembled WGS sequence"/>
</dbReference>
<evidence type="ECO:0000313" key="5">
    <source>
        <dbReference type="EMBL" id="SMP63927.1"/>
    </source>
</evidence>
<dbReference type="CDD" id="cd00090">
    <property type="entry name" value="HTH_ARSR"/>
    <property type="match status" value="1"/>
</dbReference>
<reference evidence="5 6" key="1">
    <citation type="submission" date="2017-05" db="EMBL/GenBank/DDBJ databases">
        <authorList>
            <person name="Varghese N."/>
            <person name="Submissions S."/>
        </authorList>
    </citation>
    <scope>NUCLEOTIDE SEQUENCE [LARGE SCALE GENOMIC DNA]</scope>
    <source>
        <strain evidence="5 6">DSM 26001</strain>
    </source>
</reference>
<dbReference type="InterPro" id="IPR036390">
    <property type="entry name" value="WH_DNA-bd_sf"/>
</dbReference>
<keyword evidence="3" id="KW-0804">Transcription</keyword>
<dbReference type="PRINTS" id="PR00778">
    <property type="entry name" value="HTHARSR"/>
</dbReference>
<comment type="caution">
    <text evidence="5">The sequence shown here is derived from an EMBL/GenBank/DDBJ whole genome shotgun (WGS) entry which is preliminary data.</text>
</comment>
<dbReference type="EMBL" id="FXUL01000009">
    <property type="protein sequence ID" value="SMP63927.1"/>
    <property type="molecule type" value="Genomic_DNA"/>
</dbReference>
<name>A0ABY1QDK8_9BURK</name>
<keyword evidence="6" id="KW-1185">Reference proteome</keyword>
<dbReference type="PROSITE" id="PS50987">
    <property type="entry name" value="HTH_ARSR_2"/>
    <property type="match status" value="1"/>
</dbReference>
<dbReference type="SMART" id="SM00418">
    <property type="entry name" value="HTH_ARSR"/>
    <property type="match status" value="1"/>
</dbReference>
<feature type="domain" description="HTH arsR-type" evidence="4">
    <location>
        <begin position="43"/>
        <end position="136"/>
    </location>
</feature>
<evidence type="ECO:0000256" key="1">
    <source>
        <dbReference type="ARBA" id="ARBA00023015"/>
    </source>
</evidence>
<keyword evidence="1" id="KW-0805">Transcription regulation</keyword>
<evidence type="ECO:0000313" key="6">
    <source>
        <dbReference type="Proteomes" id="UP001158049"/>
    </source>
</evidence>
<evidence type="ECO:0000256" key="2">
    <source>
        <dbReference type="ARBA" id="ARBA00023125"/>
    </source>
</evidence>
<dbReference type="NCBIfam" id="NF033788">
    <property type="entry name" value="HTH_metalloreg"/>
    <property type="match status" value="1"/>
</dbReference>
<dbReference type="InterPro" id="IPR051011">
    <property type="entry name" value="Metal_resp_trans_reg"/>
</dbReference>
<dbReference type="SUPFAM" id="SSF46785">
    <property type="entry name" value="Winged helix' DNA-binding domain"/>
    <property type="match status" value="1"/>
</dbReference>
<dbReference type="Gene3D" id="1.10.10.10">
    <property type="entry name" value="Winged helix-like DNA-binding domain superfamily/Winged helix DNA-binding domain"/>
    <property type="match status" value="1"/>
</dbReference>
<dbReference type="PANTHER" id="PTHR43132">
    <property type="entry name" value="ARSENICAL RESISTANCE OPERON REPRESSOR ARSR-RELATED"/>
    <property type="match status" value="1"/>
</dbReference>
<gene>
    <name evidence="5" type="ORF">SAMN06295970_109161</name>
</gene>
<dbReference type="Pfam" id="PF01022">
    <property type="entry name" value="HTH_5"/>
    <property type="match status" value="1"/>
</dbReference>
<dbReference type="PANTHER" id="PTHR43132:SF2">
    <property type="entry name" value="ARSENICAL RESISTANCE OPERON REPRESSOR ARSR-RELATED"/>
    <property type="match status" value="1"/>
</dbReference>
<accession>A0ABY1QDK8</accession>
<dbReference type="InterPro" id="IPR001845">
    <property type="entry name" value="HTH_ArsR_DNA-bd_dom"/>
</dbReference>
<dbReference type="InterPro" id="IPR036388">
    <property type="entry name" value="WH-like_DNA-bd_sf"/>
</dbReference>
<organism evidence="5 6">
    <name type="scientific">Noviherbaspirillum suwonense</name>
    <dbReference type="NCBI Taxonomy" id="1224511"/>
    <lineage>
        <taxon>Bacteria</taxon>
        <taxon>Pseudomonadati</taxon>
        <taxon>Pseudomonadota</taxon>
        <taxon>Betaproteobacteria</taxon>
        <taxon>Burkholderiales</taxon>
        <taxon>Oxalobacteraceae</taxon>
        <taxon>Noviherbaspirillum</taxon>
    </lineage>
</organism>
<protein>
    <submittedName>
        <fullName evidence="5">Transcriptional regulator, ArsR family</fullName>
    </submittedName>
</protein>
<keyword evidence="2" id="KW-0238">DNA-binding</keyword>
<evidence type="ECO:0000259" key="4">
    <source>
        <dbReference type="PROSITE" id="PS50987"/>
    </source>
</evidence>
<sequence>MLHIKIKKHIISTHKRPNRTVHLHHHEKTHVNQENLSVDLAELQNAAASASSLLKVLANQDRLLLLCQMTQGEYCVSDLEQLTGVRQPTLSQQLTVLRDESMVTTRREGKQIFYSIASKEALAVLQVLYEQFCKPGKRKAKKVNGTV</sequence>